<keyword evidence="2" id="KW-0547">Nucleotide-binding</keyword>
<gene>
    <name evidence="6" type="ORF">BJP25_11965</name>
</gene>
<dbReference type="InterPro" id="IPR006015">
    <property type="entry name" value="Universal_stress_UspA"/>
</dbReference>
<evidence type="ECO:0000259" key="5">
    <source>
        <dbReference type="Pfam" id="PF00582"/>
    </source>
</evidence>
<evidence type="ECO:0000256" key="1">
    <source>
        <dbReference type="ARBA" id="ARBA00008791"/>
    </source>
</evidence>
<evidence type="ECO:0000313" key="6">
    <source>
        <dbReference type="EMBL" id="OLR94462.1"/>
    </source>
</evidence>
<dbReference type="AlphaFoldDB" id="A0A1Q9LR18"/>
<dbReference type="GO" id="GO:0005524">
    <property type="term" value="F:ATP binding"/>
    <property type="evidence" value="ECO:0007669"/>
    <property type="project" value="UniProtKB-KW"/>
</dbReference>
<feature type="domain" description="UspA" evidence="5">
    <location>
        <begin position="51"/>
        <end position="117"/>
    </location>
</feature>
<comment type="caution">
    <text evidence="6">The sequence shown here is derived from an EMBL/GenBank/DDBJ whole genome shotgun (WGS) entry which is preliminary data.</text>
</comment>
<evidence type="ECO:0000256" key="2">
    <source>
        <dbReference type="ARBA" id="ARBA00022741"/>
    </source>
</evidence>
<proteinExistence type="inferred from homology"/>
<dbReference type="STRING" id="1193682.BJP25_11965"/>
<sequence length="293" mass="29751">MVGVDGSDAAWQALRWAAAETGLRGAPLLLVHAGDVGGGGRGVLSRARTLVRALAPGTETRVALRPGPPERVLVDAAAGEALLVTGGRGLGSTPRSALGSVSAAVVECARCPVVVVRGPAPDTGPVVVGVDGTPASDSAVAMAFAEAALRGAPLVAVHTFSDVAFTDLWTVLPLDVDRLAVEGVERQLLADRLSGARQAHPDVEVRLLVRRDRPVRALLAEAAGARLVVVGSRGAHTGAGMGLGSTSRTLTRLCDCPVAVVHPSDPLASGPRSRSAGAARTCPADPVQHRLIP</sequence>
<feature type="region of interest" description="Disordered" evidence="4">
    <location>
        <begin position="265"/>
        <end position="293"/>
    </location>
</feature>
<organism evidence="6 7">
    <name type="scientific">Actinokineospora bangkokensis</name>
    <dbReference type="NCBI Taxonomy" id="1193682"/>
    <lineage>
        <taxon>Bacteria</taxon>
        <taxon>Bacillati</taxon>
        <taxon>Actinomycetota</taxon>
        <taxon>Actinomycetes</taxon>
        <taxon>Pseudonocardiales</taxon>
        <taxon>Pseudonocardiaceae</taxon>
        <taxon>Actinokineospora</taxon>
    </lineage>
</organism>
<dbReference type="SUPFAM" id="SSF52402">
    <property type="entry name" value="Adenine nucleotide alpha hydrolases-like"/>
    <property type="match status" value="2"/>
</dbReference>
<dbReference type="InterPro" id="IPR014729">
    <property type="entry name" value="Rossmann-like_a/b/a_fold"/>
</dbReference>
<evidence type="ECO:0000313" key="7">
    <source>
        <dbReference type="Proteomes" id="UP000186040"/>
    </source>
</evidence>
<dbReference type="Proteomes" id="UP000186040">
    <property type="component" value="Unassembled WGS sequence"/>
</dbReference>
<reference evidence="6 7" key="1">
    <citation type="submission" date="2016-10" db="EMBL/GenBank/DDBJ databases">
        <title>The Draft Genome Sequence of Actinokineospora bangkokensis 44EHWT reveals the biosynthetic pathway of antifungal compounds Thailandins with unusual extender unit butylmalonyl-CoA.</title>
        <authorList>
            <person name="Greule A."/>
            <person name="Intra B."/>
            <person name="Flemming S."/>
            <person name="Rommel M.G."/>
            <person name="Panbangred W."/>
            <person name="Bechthold A."/>
        </authorList>
    </citation>
    <scope>NUCLEOTIDE SEQUENCE [LARGE SCALE GENOMIC DNA]</scope>
    <source>
        <strain evidence="6 7">44EHW</strain>
    </source>
</reference>
<evidence type="ECO:0000256" key="4">
    <source>
        <dbReference type="SAM" id="MobiDB-lite"/>
    </source>
</evidence>
<dbReference type="InterPro" id="IPR006016">
    <property type="entry name" value="UspA"/>
</dbReference>
<dbReference type="EMBL" id="MKQR01000007">
    <property type="protein sequence ID" value="OLR94462.1"/>
    <property type="molecule type" value="Genomic_DNA"/>
</dbReference>
<keyword evidence="3" id="KW-0067">ATP-binding</keyword>
<dbReference type="RefSeq" id="WP_233157932.1">
    <property type="nucleotide sequence ID" value="NZ_MKQR01000007.1"/>
</dbReference>
<accession>A0A1Q9LR18</accession>
<comment type="similarity">
    <text evidence="1">Belongs to the universal stress protein A family.</text>
</comment>
<protein>
    <recommendedName>
        <fullName evidence="5">UspA domain-containing protein</fullName>
    </recommendedName>
</protein>
<dbReference type="Pfam" id="PF00582">
    <property type="entry name" value="Usp"/>
    <property type="match status" value="3"/>
</dbReference>
<dbReference type="PANTHER" id="PTHR46268:SF27">
    <property type="entry name" value="UNIVERSAL STRESS PROTEIN RV2623"/>
    <property type="match status" value="1"/>
</dbReference>
<dbReference type="Gene3D" id="3.40.50.620">
    <property type="entry name" value="HUPs"/>
    <property type="match status" value="2"/>
</dbReference>
<feature type="domain" description="UspA" evidence="5">
    <location>
        <begin position="125"/>
        <end position="262"/>
    </location>
</feature>
<name>A0A1Q9LR18_9PSEU</name>
<dbReference type="PANTHER" id="PTHR46268">
    <property type="entry name" value="STRESS RESPONSE PROTEIN NHAX"/>
    <property type="match status" value="1"/>
</dbReference>
<feature type="compositionally biased region" description="Low complexity" evidence="4">
    <location>
        <begin position="268"/>
        <end position="280"/>
    </location>
</feature>
<keyword evidence="7" id="KW-1185">Reference proteome</keyword>
<evidence type="ECO:0000256" key="3">
    <source>
        <dbReference type="ARBA" id="ARBA00022840"/>
    </source>
</evidence>
<dbReference type="PRINTS" id="PR01438">
    <property type="entry name" value="UNVRSLSTRESS"/>
</dbReference>
<feature type="domain" description="UspA" evidence="5">
    <location>
        <begin position="1"/>
        <end position="35"/>
    </location>
</feature>